<evidence type="ECO:0000256" key="1">
    <source>
        <dbReference type="SAM" id="MobiDB-lite"/>
    </source>
</evidence>
<dbReference type="EMBL" id="JADIKJ010000018">
    <property type="protein sequence ID" value="MFK2901844.1"/>
    <property type="molecule type" value="Genomic_DNA"/>
</dbReference>
<evidence type="ECO:0000313" key="3">
    <source>
        <dbReference type="Proteomes" id="UP001620461"/>
    </source>
</evidence>
<evidence type="ECO:0000313" key="2">
    <source>
        <dbReference type="EMBL" id="MFK2901844.1"/>
    </source>
</evidence>
<accession>A0ABW8JLJ6</accession>
<gene>
    <name evidence="2" type="ORF">ISP15_16010</name>
</gene>
<proteinExistence type="predicted"/>
<organism evidence="2 3">
    <name type="scientific">Dyella jejuensis</name>
    <dbReference type="NCBI Taxonomy" id="1432009"/>
    <lineage>
        <taxon>Bacteria</taxon>
        <taxon>Pseudomonadati</taxon>
        <taxon>Pseudomonadota</taxon>
        <taxon>Gammaproteobacteria</taxon>
        <taxon>Lysobacterales</taxon>
        <taxon>Rhodanobacteraceae</taxon>
        <taxon>Dyella</taxon>
    </lineage>
</organism>
<protein>
    <submittedName>
        <fullName evidence="2">Uncharacterized protein</fullName>
    </submittedName>
</protein>
<reference evidence="2 3" key="1">
    <citation type="submission" date="2020-10" db="EMBL/GenBank/DDBJ databases">
        <title>Phylogeny of dyella-like bacteria.</title>
        <authorList>
            <person name="Fu J."/>
        </authorList>
    </citation>
    <scope>NUCLEOTIDE SEQUENCE [LARGE SCALE GENOMIC DNA]</scope>
    <source>
        <strain evidence="2 3">JP1</strain>
    </source>
</reference>
<name>A0ABW8JLJ6_9GAMM</name>
<dbReference type="Proteomes" id="UP001620461">
    <property type="component" value="Unassembled WGS sequence"/>
</dbReference>
<sequence length="61" mass="7012">MSSHDRKDSPHPIDKAPLKPENQATRDQRKQHENENYDHALEETFPASDPVSAFVPSKTRE</sequence>
<dbReference type="RefSeq" id="WP_404548709.1">
    <property type="nucleotide sequence ID" value="NZ_JADIKJ010000018.1"/>
</dbReference>
<feature type="compositionally biased region" description="Basic and acidic residues" evidence="1">
    <location>
        <begin position="1"/>
        <end position="42"/>
    </location>
</feature>
<comment type="caution">
    <text evidence="2">The sequence shown here is derived from an EMBL/GenBank/DDBJ whole genome shotgun (WGS) entry which is preliminary data.</text>
</comment>
<feature type="region of interest" description="Disordered" evidence="1">
    <location>
        <begin position="1"/>
        <end position="61"/>
    </location>
</feature>
<keyword evidence="3" id="KW-1185">Reference proteome</keyword>